<name>A0ACA9NBC7_9GLOM</name>
<organism evidence="1 2">
    <name type="scientific">Scutellospora calospora</name>
    <dbReference type="NCBI Taxonomy" id="85575"/>
    <lineage>
        <taxon>Eukaryota</taxon>
        <taxon>Fungi</taxon>
        <taxon>Fungi incertae sedis</taxon>
        <taxon>Mucoromycota</taxon>
        <taxon>Glomeromycotina</taxon>
        <taxon>Glomeromycetes</taxon>
        <taxon>Diversisporales</taxon>
        <taxon>Gigasporaceae</taxon>
        <taxon>Scutellospora</taxon>
    </lineage>
</organism>
<comment type="caution">
    <text evidence="1">The sequence shown here is derived from an EMBL/GenBank/DDBJ whole genome shotgun (WGS) entry which is preliminary data.</text>
</comment>
<evidence type="ECO:0000313" key="1">
    <source>
        <dbReference type="EMBL" id="CAG8643072.1"/>
    </source>
</evidence>
<protein>
    <submittedName>
        <fullName evidence="1">8308_t:CDS:1</fullName>
    </submittedName>
</protein>
<dbReference type="Proteomes" id="UP000789860">
    <property type="component" value="Unassembled WGS sequence"/>
</dbReference>
<accession>A0ACA9NBC7</accession>
<feature type="non-terminal residue" evidence="1">
    <location>
        <position position="1"/>
    </location>
</feature>
<sequence>QDKWDYNSEEFTLYQVLEESIKNIESILKSKYYTTHSYYGDLSELPGRCLLIAKENFRTYFGFMFLLYAIFSLIKDINPNFISIIPGVGEQIVRDIVLKRSYHNEE</sequence>
<evidence type="ECO:0000313" key="2">
    <source>
        <dbReference type="Proteomes" id="UP000789860"/>
    </source>
</evidence>
<gene>
    <name evidence="1" type="ORF">SCALOS_LOCUS8396</name>
</gene>
<proteinExistence type="predicted"/>
<dbReference type="EMBL" id="CAJVPM010022019">
    <property type="protein sequence ID" value="CAG8643072.1"/>
    <property type="molecule type" value="Genomic_DNA"/>
</dbReference>
<reference evidence="1" key="1">
    <citation type="submission" date="2021-06" db="EMBL/GenBank/DDBJ databases">
        <authorList>
            <person name="Kallberg Y."/>
            <person name="Tangrot J."/>
            <person name="Rosling A."/>
        </authorList>
    </citation>
    <scope>NUCLEOTIDE SEQUENCE</scope>
    <source>
        <strain evidence="1">AU212A</strain>
    </source>
</reference>
<keyword evidence="2" id="KW-1185">Reference proteome</keyword>